<accession>A0A2G9UKM6</accession>
<keyword evidence="8" id="KW-0325">Glycoprotein</keyword>
<dbReference type="SMART" id="SM00192">
    <property type="entry name" value="LDLa"/>
    <property type="match status" value="3"/>
</dbReference>
<sequence length="263" mass="29701">TILRYWIRWRNVMFDRFSCPPKLKSTAIADQGPLLLRWFSGRFIENRVLTSKAMYQKKKANASHDAKLIYCVKIKDTHQTEAKRRKCYIFYESVTTLCTADEFACIVSEQCIDLRRRCNGIAECSDGTDEIYCDVCGNGLFHCAKSGECIPSEERCDGKRQCPHGEDEMLCKKSPDKRVFTCQSRTEEIPIVQLCDGVPQCSDGSDEMYCEPAGSPAEASIVFSSNPYPAVGPSEYEYEESATEDDKPSFPMLSMTLPPVIPV</sequence>
<reference evidence="10 11" key="1">
    <citation type="submission" date="2015-09" db="EMBL/GenBank/DDBJ databases">
        <title>Draft genome of the parasitic nematode Teladorsagia circumcincta isolate WARC Sus (inbred).</title>
        <authorList>
            <person name="Mitreva M."/>
        </authorList>
    </citation>
    <scope>NUCLEOTIDE SEQUENCE [LARGE SCALE GENOMIC DNA]</scope>
    <source>
        <strain evidence="10 11">S</strain>
    </source>
</reference>
<dbReference type="PROSITE" id="PS01209">
    <property type="entry name" value="LDLRA_1"/>
    <property type="match status" value="1"/>
</dbReference>
<keyword evidence="6 9" id="KW-1015">Disulfide bond</keyword>
<evidence type="ECO:0000256" key="8">
    <source>
        <dbReference type="ARBA" id="ARBA00023180"/>
    </source>
</evidence>
<evidence type="ECO:0000256" key="9">
    <source>
        <dbReference type="PROSITE-ProRule" id="PRU00124"/>
    </source>
</evidence>
<keyword evidence="2" id="KW-0812">Transmembrane</keyword>
<keyword evidence="7 10" id="KW-0675">Receptor</keyword>
<keyword evidence="10" id="KW-0449">Lipoprotein</keyword>
<dbReference type="InterPro" id="IPR051221">
    <property type="entry name" value="LDLR-related"/>
</dbReference>
<feature type="disulfide bond" evidence="9">
    <location>
        <begin position="118"/>
        <end position="133"/>
    </location>
</feature>
<evidence type="ECO:0000256" key="4">
    <source>
        <dbReference type="ARBA" id="ARBA00022989"/>
    </source>
</evidence>
<feature type="disulfide bond" evidence="9">
    <location>
        <begin position="195"/>
        <end position="210"/>
    </location>
</feature>
<keyword evidence="4" id="KW-1133">Transmembrane helix</keyword>
<evidence type="ECO:0000256" key="2">
    <source>
        <dbReference type="ARBA" id="ARBA00022692"/>
    </source>
</evidence>
<dbReference type="EMBL" id="KZ346184">
    <property type="protein sequence ID" value="PIO70696.1"/>
    <property type="molecule type" value="Genomic_DNA"/>
</dbReference>
<evidence type="ECO:0000256" key="6">
    <source>
        <dbReference type="ARBA" id="ARBA00023157"/>
    </source>
</evidence>
<dbReference type="CDD" id="cd00112">
    <property type="entry name" value="LDLa"/>
    <property type="match status" value="3"/>
</dbReference>
<evidence type="ECO:0000256" key="5">
    <source>
        <dbReference type="ARBA" id="ARBA00023136"/>
    </source>
</evidence>
<evidence type="ECO:0000256" key="1">
    <source>
        <dbReference type="ARBA" id="ARBA00004167"/>
    </source>
</evidence>
<dbReference type="InterPro" id="IPR023415">
    <property type="entry name" value="LDLR_class-A_CS"/>
</dbReference>
<dbReference type="PANTHER" id="PTHR22722">
    <property type="entry name" value="LOW-DENSITY LIPOPROTEIN RECEPTOR-RELATED PROTEIN 2-RELATED"/>
    <property type="match status" value="1"/>
</dbReference>
<proteinExistence type="predicted"/>
<dbReference type="PRINTS" id="PR00261">
    <property type="entry name" value="LDLRECEPTOR"/>
</dbReference>
<keyword evidence="3" id="KW-0677">Repeat</keyword>
<dbReference type="Pfam" id="PF00057">
    <property type="entry name" value="Ldl_recept_a"/>
    <property type="match status" value="3"/>
</dbReference>
<organism evidence="10 11">
    <name type="scientific">Teladorsagia circumcincta</name>
    <name type="common">Brown stomach worm</name>
    <name type="synonym">Ostertagia circumcincta</name>
    <dbReference type="NCBI Taxonomy" id="45464"/>
    <lineage>
        <taxon>Eukaryota</taxon>
        <taxon>Metazoa</taxon>
        <taxon>Ecdysozoa</taxon>
        <taxon>Nematoda</taxon>
        <taxon>Chromadorea</taxon>
        <taxon>Rhabditida</taxon>
        <taxon>Rhabditina</taxon>
        <taxon>Rhabditomorpha</taxon>
        <taxon>Strongyloidea</taxon>
        <taxon>Trichostrongylidae</taxon>
        <taxon>Teladorsagia</taxon>
    </lineage>
</organism>
<dbReference type="InterPro" id="IPR002172">
    <property type="entry name" value="LDrepeatLR_classA_rpt"/>
</dbReference>
<dbReference type="AlphaFoldDB" id="A0A2G9UKM6"/>
<dbReference type="OrthoDB" id="2019384at2759"/>
<evidence type="ECO:0000313" key="10">
    <source>
        <dbReference type="EMBL" id="PIO70696.1"/>
    </source>
</evidence>
<keyword evidence="5" id="KW-0472">Membrane</keyword>
<dbReference type="SUPFAM" id="SSF57424">
    <property type="entry name" value="LDL receptor-like module"/>
    <property type="match status" value="3"/>
</dbReference>
<comment type="caution">
    <text evidence="9">Lacks conserved residue(s) required for the propagation of feature annotation.</text>
</comment>
<dbReference type="GO" id="GO:0005886">
    <property type="term" value="C:plasma membrane"/>
    <property type="evidence" value="ECO:0007669"/>
    <property type="project" value="TreeGrafter"/>
</dbReference>
<dbReference type="InterPro" id="IPR036055">
    <property type="entry name" value="LDL_receptor-like_sf"/>
</dbReference>
<protein>
    <submittedName>
        <fullName evidence="10">Low-density lipoprotein receptor domain class A</fullName>
    </submittedName>
</protein>
<comment type="subcellular location">
    <subcellularLocation>
        <location evidence="1">Membrane</location>
        <topology evidence="1">Single-pass membrane protein</topology>
    </subcellularLocation>
</comment>
<keyword evidence="11" id="KW-1185">Reference proteome</keyword>
<dbReference type="PROSITE" id="PS50068">
    <property type="entry name" value="LDLRA_2"/>
    <property type="match status" value="3"/>
</dbReference>
<evidence type="ECO:0000256" key="7">
    <source>
        <dbReference type="ARBA" id="ARBA00023170"/>
    </source>
</evidence>
<evidence type="ECO:0000313" key="11">
    <source>
        <dbReference type="Proteomes" id="UP000230423"/>
    </source>
</evidence>
<evidence type="ECO:0000256" key="3">
    <source>
        <dbReference type="ARBA" id="ARBA00022737"/>
    </source>
</evidence>
<dbReference type="GO" id="GO:0043235">
    <property type="term" value="C:receptor complex"/>
    <property type="evidence" value="ECO:0007669"/>
    <property type="project" value="TreeGrafter"/>
</dbReference>
<feature type="non-terminal residue" evidence="10">
    <location>
        <position position="1"/>
    </location>
</feature>
<name>A0A2G9UKM6_TELCI</name>
<dbReference type="Proteomes" id="UP000230423">
    <property type="component" value="Unassembled WGS sequence"/>
</dbReference>
<gene>
    <name evidence="10" type="ORF">TELCIR_07439</name>
</gene>
<feature type="disulfide bond" evidence="9">
    <location>
        <begin position="156"/>
        <end position="171"/>
    </location>
</feature>
<dbReference type="Gene3D" id="4.10.400.10">
    <property type="entry name" value="Low-density Lipoprotein Receptor"/>
    <property type="match status" value="3"/>
</dbReference>